<dbReference type="EMBL" id="JAUSVO010000001">
    <property type="protein sequence ID" value="MDQ0436503.1"/>
    <property type="molecule type" value="Genomic_DNA"/>
</dbReference>
<sequence>MNRFQAVVRFAIHPGKGDEFKRIAEDMIGLTREKDTGTVRLDIFVNDDGSEAVFYEEFVSPEARLEHLANMGENVAAMLAIGDMRADVWTHADPALRASVEGYDVRFYTPFLRLAP</sequence>
<protein>
    <submittedName>
        <fullName evidence="2">Quinol monooxygenase YgiN</fullName>
    </submittedName>
</protein>
<evidence type="ECO:0000313" key="3">
    <source>
        <dbReference type="Proteomes" id="UP001241603"/>
    </source>
</evidence>
<comment type="caution">
    <text evidence="2">The sequence shown here is derived from an EMBL/GenBank/DDBJ whole genome shotgun (WGS) entry which is preliminary data.</text>
</comment>
<evidence type="ECO:0000313" key="2">
    <source>
        <dbReference type="EMBL" id="MDQ0436503.1"/>
    </source>
</evidence>
<keyword evidence="2" id="KW-0560">Oxidoreductase</keyword>
<reference evidence="2 3" key="1">
    <citation type="submission" date="2023-07" db="EMBL/GenBank/DDBJ databases">
        <title>Genomic Encyclopedia of Type Strains, Phase IV (KMG-IV): sequencing the most valuable type-strain genomes for metagenomic binning, comparative biology and taxonomic classification.</title>
        <authorList>
            <person name="Goeker M."/>
        </authorList>
    </citation>
    <scope>NUCLEOTIDE SEQUENCE [LARGE SCALE GENOMIC DNA]</scope>
    <source>
        <strain evidence="2 3">B6-8</strain>
    </source>
</reference>
<proteinExistence type="predicted"/>
<dbReference type="Pfam" id="PF03992">
    <property type="entry name" value="ABM"/>
    <property type="match status" value="1"/>
</dbReference>
<feature type="domain" description="ABM" evidence="1">
    <location>
        <begin position="6"/>
        <end position="69"/>
    </location>
</feature>
<accession>A0ABU0H2H4</accession>
<organism evidence="2 3">
    <name type="scientific">Kaistia dalseonensis</name>
    <dbReference type="NCBI Taxonomy" id="410840"/>
    <lineage>
        <taxon>Bacteria</taxon>
        <taxon>Pseudomonadati</taxon>
        <taxon>Pseudomonadota</taxon>
        <taxon>Alphaproteobacteria</taxon>
        <taxon>Hyphomicrobiales</taxon>
        <taxon>Kaistiaceae</taxon>
        <taxon>Kaistia</taxon>
    </lineage>
</organism>
<evidence type="ECO:0000259" key="1">
    <source>
        <dbReference type="Pfam" id="PF03992"/>
    </source>
</evidence>
<dbReference type="InterPro" id="IPR007138">
    <property type="entry name" value="ABM_dom"/>
</dbReference>
<keyword evidence="3" id="KW-1185">Reference proteome</keyword>
<dbReference type="InterPro" id="IPR011008">
    <property type="entry name" value="Dimeric_a/b-barrel"/>
</dbReference>
<dbReference type="GO" id="GO:0004497">
    <property type="term" value="F:monooxygenase activity"/>
    <property type="evidence" value="ECO:0007669"/>
    <property type="project" value="UniProtKB-KW"/>
</dbReference>
<name>A0ABU0H2H4_9HYPH</name>
<dbReference type="RefSeq" id="WP_266347406.1">
    <property type="nucleotide sequence ID" value="NZ_JAPKNG010000001.1"/>
</dbReference>
<dbReference type="Gene3D" id="3.30.70.100">
    <property type="match status" value="1"/>
</dbReference>
<keyword evidence="2" id="KW-0503">Monooxygenase</keyword>
<dbReference type="SUPFAM" id="SSF54909">
    <property type="entry name" value="Dimeric alpha+beta barrel"/>
    <property type="match status" value="1"/>
</dbReference>
<gene>
    <name evidence="2" type="ORF">QO014_000873</name>
</gene>
<dbReference type="Proteomes" id="UP001241603">
    <property type="component" value="Unassembled WGS sequence"/>
</dbReference>